<dbReference type="GO" id="GO:0005829">
    <property type="term" value="C:cytosol"/>
    <property type="evidence" value="ECO:0007669"/>
    <property type="project" value="TreeGrafter"/>
</dbReference>
<sequence length="661" mass="72730">MSPHPNAASLESATKGFGYLFVDDIDAAKTHFTGQEDPFHLMGLGVCTFLEAILSMETDLIAKASQSLELSESMSRRYAKDRGVGDAKEKAHSRFPKGIEWEILNTDAVVLLSLVKALGGSYMGYVQCLYSMNNAHSKFTKLYKIVFPDGLPETNSRSNDALDKSETDEVPVEELIVSGTAFGYGLFNLVFSMLPKKVQGLVGMFGFQHDRALALRALALSASKKDMHGVFAGLVLVTYYGDVLLCSGWQADEAYMIDVNRRIVDDVEARYPGGALWILNRAKILRATNDPEAAIKVLQDGLKPKQGGKKGFAQANIMLWFELAWLLLGQRRYAEAAAAFVKMTELNSWSHGTYYFIAAGCYFSIGDMNKAQELLDVIPGLIEKKMGGKDLPTEAFIKKKLAFYKEKQARRGGEPARYIEAVKISPAEELGFFWNTHARIDVATAKAHIAEFAALTPKLPITSPEIEELMPHNVDREDAKRGGPISEATTPLPSAPLSGFFSGWRNPSVAESSATMTKEKGGGLVDLDNGDDLAVRALLLGIFHKTAESYDAAQAFLSEAVRLQESGQVKVNTWVGGMAWFERGVAEIREVESRQWRDLGKDEAYWKGEWGRALIGASMSLEKAMGLNTSSVDMSARLDNRVNMLRDEIAAKRARLGILSQ</sequence>
<name>A0A8H6HPY3_9AGAR</name>
<dbReference type="InterPro" id="IPR019412">
    <property type="entry name" value="IML2/TPR_39"/>
</dbReference>
<dbReference type="Gene3D" id="1.25.40.10">
    <property type="entry name" value="Tetratricopeptide repeat domain"/>
    <property type="match status" value="1"/>
</dbReference>
<protein>
    <submittedName>
        <fullName evidence="1">Uncharacterized protein</fullName>
    </submittedName>
</protein>
<dbReference type="EMBL" id="JACGCI010000056">
    <property type="protein sequence ID" value="KAF6750565.1"/>
    <property type="molecule type" value="Genomic_DNA"/>
</dbReference>
<proteinExistence type="predicted"/>
<dbReference type="AlphaFoldDB" id="A0A8H6HPY3"/>
<dbReference type="PANTHER" id="PTHR31859">
    <property type="entry name" value="TETRATRICOPEPTIDE REPEAT PROTEIN 39 FAMILY MEMBER"/>
    <property type="match status" value="1"/>
</dbReference>
<gene>
    <name evidence="1" type="ORF">DFP72DRAFT_969455</name>
</gene>
<dbReference type="Proteomes" id="UP000521943">
    <property type="component" value="Unassembled WGS sequence"/>
</dbReference>
<dbReference type="PANTHER" id="PTHR31859:SF1">
    <property type="entry name" value="TETRATRICOPEPTIDE REPEAT PROTEIN 39C"/>
    <property type="match status" value="1"/>
</dbReference>
<dbReference type="OrthoDB" id="2154985at2759"/>
<dbReference type="GO" id="GO:0005634">
    <property type="term" value="C:nucleus"/>
    <property type="evidence" value="ECO:0007669"/>
    <property type="project" value="TreeGrafter"/>
</dbReference>
<comment type="caution">
    <text evidence="1">The sequence shown here is derived from an EMBL/GenBank/DDBJ whole genome shotgun (WGS) entry which is preliminary data.</text>
</comment>
<keyword evidence="2" id="KW-1185">Reference proteome</keyword>
<accession>A0A8H6HPY3</accession>
<dbReference type="GO" id="GO:0005741">
    <property type="term" value="C:mitochondrial outer membrane"/>
    <property type="evidence" value="ECO:0007669"/>
    <property type="project" value="TreeGrafter"/>
</dbReference>
<dbReference type="InterPro" id="IPR011990">
    <property type="entry name" value="TPR-like_helical_dom_sf"/>
</dbReference>
<evidence type="ECO:0000313" key="1">
    <source>
        <dbReference type="EMBL" id="KAF6750565.1"/>
    </source>
</evidence>
<reference evidence="1 2" key="1">
    <citation type="submission" date="2020-07" db="EMBL/GenBank/DDBJ databases">
        <title>Comparative genomics of pyrophilous fungi reveals a link between fire events and developmental genes.</title>
        <authorList>
            <consortium name="DOE Joint Genome Institute"/>
            <person name="Steindorff A.S."/>
            <person name="Carver A."/>
            <person name="Calhoun S."/>
            <person name="Stillman K."/>
            <person name="Liu H."/>
            <person name="Lipzen A."/>
            <person name="Pangilinan J."/>
            <person name="Labutti K."/>
            <person name="Bruns T.D."/>
            <person name="Grigoriev I.V."/>
        </authorList>
    </citation>
    <scope>NUCLEOTIDE SEQUENCE [LARGE SCALE GENOMIC DNA]</scope>
    <source>
        <strain evidence="1 2">CBS 144469</strain>
    </source>
</reference>
<dbReference type="Pfam" id="PF10300">
    <property type="entry name" value="Iml2-TPR_39"/>
    <property type="match status" value="1"/>
</dbReference>
<organism evidence="1 2">
    <name type="scientific">Ephemerocybe angulata</name>
    <dbReference type="NCBI Taxonomy" id="980116"/>
    <lineage>
        <taxon>Eukaryota</taxon>
        <taxon>Fungi</taxon>
        <taxon>Dikarya</taxon>
        <taxon>Basidiomycota</taxon>
        <taxon>Agaricomycotina</taxon>
        <taxon>Agaricomycetes</taxon>
        <taxon>Agaricomycetidae</taxon>
        <taxon>Agaricales</taxon>
        <taxon>Agaricineae</taxon>
        <taxon>Psathyrellaceae</taxon>
        <taxon>Ephemerocybe</taxon>
    </lineage>
</organism>
<evidence type="ECO:0000313" key="2">
    <source>
        <dbReference type="Proteomes" id="UP000521943"/>
    </source>
</evidence>
<dbReference type="SUPFAM" id="SSF48452">
    <property type="entry name" value="TPR-like"/>
    <property type="match status" value="1"/>
</dbReference>